<organism evidence="9 10">
    <name type="scientific">Ridgeia piscesae</name>
    <name type="common">Tubeworm</name>
    <dbReference type="NCBI Taxonomy" id="27915"/>
    <lineage>
        <taxon>Eukaryota</taxon>
        <taxon>Metazoa</taxon>
        <taxon>Spiralia</taxon>
        <taxon>Lophotrochozoa</taxon>
        <taxon>Annelida</taxon>
        <taxon>Polychaeta</taxon>
        <taxon>Sedentaria</taxon>
        <taxon>Canalipalpata</taxon>
        <taxon>Sabellida</taxon>
        <taxon>Siboglinidae</taxon>
        <taxon>Ridgeia</taxon>
    </lineage>
</organism>
<dbReference type="Proteomes" id="UP001209878">
    <property type="component" value="Unassembled WGS sequence"/>
</dbReference>
<dbReference type="Pfam" id="PF05964">
    <property type="entry name" value="FYRN"/>
    <property type="match status" value="1"/>
</dbReference>
<dbReference type="EMBL" id="JAODUO010001077">
    <property type="protein sequence ID" value="KAK2171338.1"/>
    <property type="molecule type" value="Genomic_DNA"/>
</dbReference>
<sequence length="135" mass="15769">MSRSRTCVWGDVICTSGTVHKEEKPYTLRIGSLLLHNIGQLLPYQIQTNKFNTRDCIYPVGFETTRYYWSYRLVNQRCRYRCRIDDNEGRPEFVIRVIEEGFTDEVEFKGNTPKGTCLCLCQLVPVHWPVPAFGQ</sequence>
<keyword evidence="6" id="KW-0805">Transcription regulation</keyword>
<evidence type="ECO:0000256" key="2">
    <source>
        <dbReference type="ARBA" id="ARBA00022723"/>
    </source>
</evidence>
<dbReference type="GO" id="GO:0042800">
    <property type="term" value="F:histone H3K4 methyltransferase activity"/>
    <property type="evidence" value="ECO:0007669"/>
    <property type="project" value="TreeGrafter"/>
</dbReference>
<evidence type="ECO:0000256" key="8">
    <source>
        <dbReference type="ARBA" id="ARBA00023242"/>
    </source>
</evidence>
<comment type="caution">
    <text evidence="9">The sequence shown here is derived from an EMBL/GenBank/DDBJ whole genome shotgun (WGS) entry which is preliminary data.</text>
</comment>
<protein>
    <submittedName>
        <fullName evidence="9">Uncharacterized protein</fullName>
    </submittedName>
</protein>
<evidence type="ECO:0000256" key="3">
    <source>
        <dbReference type="ARBA" id="ARBA00022737"/>
    </source>
</evidence>
<evidence type="ECO:0000256" key="1">
    <source>
        <dbReference type="ARBA" id="ARBA00004123"/>
    </source>
</evidence>
<evidence type="ECO:0000256" key="6">
    <source>
        <dbReference type="ARBA" id="ARBA00023015"/>
    </source>
</evidence>
<dbReference type="GO" id="GO:0003713">
    <property type="term" value="F:transcription coactivator activity"/>
    <property type="evidence" value="ECO:0007669"/>
    <property type="project" value="TreeGrafter"/>
</dbReference>
<accession>A0AAD9NJY9</accession>
<gene>
    <name evidence="9" type="ORF">NP493_1078g02011</name>
</gene>
<keyword evidence="4" id="KW-0863">Zinc-finger</keyword>
<dbReference type="GO" id="GO:0008270">
    <property type="term" value="F:zinc ion binding"/>
    <property type="evidence" value="ECO:0007669"/>
    <property type="project" value="UniProtKB-KW"/>
</dbReference>
<dbReference type="PANTHER" id="PTHR45888:SF6">
    <property type="entry name" value="HL01030P-RELATED"/>
    <property type="match status" value="1"/>
</dbReference>
<evidence type="ECO:0000313" key="9">
    <source>
        <dbReference type="EMBL" id="KAK2171338.1"/>
    </source>
</evidence>
<dbReference type="GO" id="GO:0044666">
    <property type="term" value="C:MLL3/4 complex"/>
    <property type="evidence" value="ECO:0007669"/>
    <property type="project" value="TreeGrafter"/>
</dbReference>
<reference evidence="9" key="1">
    <citation type="journal article" date="2023" name="Mol. Biol. Evol.">
        <title>Third-Generation Sequencing Reveals the Adaptive Role of the Epigenome in Three Deep-Sea Polychaetes.</title>
        <authorList>
            <person name="Perez M."/>
            <person name="Aroh O."/>
            <person name="Sun Y."/>
            <person name="Lan Y."/>
            <person name="Juniper S.K."/>
            <person name="Young C.R."/>
            <person name="Angers B."/>
            <person name="Qian P.Y."/>
        </authorList>
    </citation>
    <scope>NUCLEOTIDE SEQUENCE</scope>
    <source>
        <strain evidence="9">R07B-5</strain>
    </source>
</reference>
<keyword evidence="10" id="KW-1185">Reference proteome</keyword>
<evidence type="ECO:0000313" key="10">
    <source>
        <dbReference type="Proteomes" id="UP001209878"/>
    </source>
</evidence>
<keyword evidence="5" id="KW-0862">Zinc</keyword>
<dbReference type="GO" id="GO:0045944">
    <property type="term" value="P:positive regulation of transcription by RNA polymerase II"/>
    <property type="evidence" value="ECO:0007669"/>
    <property type="project" value="TreeGrafter"/>
</dbReference>
<comment type="subcellular location">
    <subcellularLocation>
        <location evidence="1">Nucleus</location>
    </subcellularLocation>
</comment>
<keyword evidence="7" id="KW-0804">Transcription</keyword>
<dbReference type="PANTHER" id="PTHR45888">
    <property type="entry name" value="HL01030P-RELATED"/>
    <property type="match status" value="1"/>
</dbReference>
<evidence type="ECO:0000256" key="5">
    <source>
        <dbReference type="ARBA" id="ARBA00022833"/>
    </source>
</evidence>
<name>A0AAD9NJY9_RIDPI</name>
<evidence type="ECO:0000256" key="7">
    <source>
        <dbReference type="ARBA" id="ARBA00023163"/>
    </source>
</evidence>
<evidence type="ECO:0000256" key="4">
    <source>
        <dbReference type="ARBA" id="ARBA00022771"/>
    </source>
</evidence>
<dbReference type="SMART" id="SM00541">
    <property type="entry name" value="FYRN"/>
    <property type="match status" value="1"/>
</dbReference>
<dbReference type="PROSITE" id="PS51542">
    <property type="entry name" value="FYRN"/>
    <property type="match status" value="1"/>
</dbReference>
<keyword evidence="2" id="KW-0479">Metal-binding</keyword>
<keyword evidence="3" id="KW-0677">Repeat</keyword>
<dbReference type="AlphaFoldDB" id="A0AAD9NJY9"/>
<proteinExistence type="predicted"/>
<dbReference type="Gene3D" id="3.30.160.360">
    <property type="match status" value="1"/>
</dbReference>
<keyword evidence="8" id="KW-0539">Nucleus</keyword>
<dbReference type="InterPro" id="IPR003888">
    <property type="entry name" value="FYrich_N"/>
</dbReference>